<dbReference type="OrthoDB" id="2046835at2"/>
<organism evidence="8 9">
    <name type="scientific">Jiangella aurantiaca</name>
    <dbReference type="NCBI Taxonomy" id="2530373"/>
    <lineage>
        <taxon>Bacteria</taxon>
        <taxon>Bacillati</taxon>
        <taxon>Actinomycetota</taxon>
        <taxon>Actinomycetes</taxon>
        <taxon>Jiangellales</taxon>
        <taxon>Jiangellaceae</taxon>
        <taxon>Jiangella</taxon>
    </lineage>
</organism>
<dbReference type="InterPro" id="IPR013325">
    <property type="entry name" value="RNA_pol_sigma_r2"/>
</dbReference>
<keyword evidence="2" id="KW-0805">Transcription regulation</keyword>
<gene>
    <name evidence="8" type="ORF">E1262_24385</name>
</gene>
<accession>A0A4R5A7U2</accession>
<dbReference type="Gene3D" id="1.10.10.10">
    <property type="entry name" value="Winged helix-like DNA-binding domain superfamily/Winged helix DNA-binding domain"/>
    <property type="match status" value="1"/>
</dbReference>
<comment type="caution">
    <text evidence="8">The sequence shown here is derived from an EMBL/GenBank/DDBJ whole genome shotgun (WGS) entry which is preliminary data.</text>
</comment>
<dbReference type="RefSeq" id="WP_132106528.1">
    <property type="nucleotide sequence ID" value="NZ_SMLB01000048.1"/>
</dbReference>
<evidence type="ECO:0000256" key="3">
    <source>
        <dbReference type="ARBA" id="ARBA00023082"/>
    </source>
</evidence>
<dbReference type="Proteomes" id="UP000295217">
    <property type="component" value="Unassembled WGS sequence"/>
</dbReference>
<dbReference type="Gene3D" id="1.10.1740.10">
    <property type="match status" value="1"/>
</dbReference>
<feature type="domain" description="RNA polymerase sigma-70 region 2" evidence="6">
    <location>
        <begin position="18"/>
        <end position="81"/>
    </location>
</feature>
<dbReference type="InterPro" id="IPR036388">
    <property type="entry name" value="WH-like_DNA-bd_sf"/>
</dbReference>
<dbReference type="NCBIfam" id="TIGR02937">
    <property type="entry name" value="sigma70-ECF"/>
    <property type="match status" value="1"/>
</dbReference>
<keyword evidence="3" id="KW-0731">Sigma factor</keyword>
<dbReference type="InterPro" id="IPR013324">
    <property type="entry name" value="RNA_pol_sigma_r3/r4-like"/>
</dbReference>
<feature type="domain" description="RNA polymerase sigma factor 70 region 4 type 2" evidence="7">
    <location>
        <begin position="104"/>
        <end position="153"/>
    </location>
</feature>
<dbReference type="GO" id="GO:0006352">
    <property type="term" value="P:DNA-templated transcription initiation"/>
    <property type="evidence" value="ECO:0007669"/>
    <property type="project" value="InterPro"/>
</dbReference>
<reference evidence="8 9" key="1">
    <citation type="submission" date="2019-02" db="EMBL/GenBank/DDBJ databases">
        <title>Draft genome sequences of novel Actinobacteria.</title>
        <authorList>
            <person name="Sahin N."/>
            <person name="Ay H."/>
            <person name="Saygin H."/>
        </authorList>
    </citation>
    <scope>NUCLEOTIDE SEQUENCE [LARGE SCALE GENOMIC DNA]</scope>
    <source>
        <strain evidence="8 9">8K307</strain>
    </source>
</reference>
<sequence length="173" mass="19378">MSRGQARADEFVAYVDARRAYLRRVAYLVCGDWHAAEDLVQTALIKLYAAWPRIHTDGAEDAYVRRIIVRAHLDEKRRPWRRERIGLDGVDVAVPEALSLEDTDALVTALEGLPQRQRATVVLRYWCGLSVEETADDLGCTTGTVKSQTARAIAGLRAALSTDDVTTTERRPR</sequence>
<evidence type="ECO:0000259" key="6">
    <source>
        <dbReference type="Pfam" id="PF04542"/>
    </source>
</evidence>
<dbReference type="InterPro" id="IPR007627">
    <property type="entry name" value="RNA_pol_sigma70_r2"/>
</dbReference>
<dbReference type="GO" id="GO:0003677">
    <property type="term" value="F:DNA binding"/>
    <property type="evidence" value="ECO:0007669"/>
    <property type="project" value="UniProtKB-KW"/>
</dbReference>
<evidence type="ECO:0000259" key="7">
    <source>
        <dbReference type="Pfam" id="PF08281"/>
    </source>
</evidence>
<dbReference type="SUPFAM" id="SSF88659">
    <property type="entry name" value="Sigma3 and sigma4 domains of RNA polymerase sigma factors"/>
    <property type="match status" value="1"/>
</dbReference>
<dbReference type="EMBL" id="SMLB01000048">
    <property type="protein sequence ID" value="TDD65692.1"/>
    <property type="molecule type" value="Genomic_DNA"/>
</dbReference>
<dbReference type="InterPro" id="IPR039425">
    <property type="entry name" value="RNA_pol_sigma-70-like"/>
</dbReference>
<dbReference type="Pfam" id="PF04542">
    <property type="entry name" value="Sigma70_r2"/>
    <property type="match status" value="1"/>
</dbReference>
<dbReference type="CDD" id="cd06171">
    <property type="entry name" value="Sigma70_r4"/>
    <property type="match status" value="1"/>
</dbReference>
<dbReference type="PANTHER" id="PTHR43133">
    <property type="entry name" value="RNA POLYMERASE ECF-TYPE SIGMA FACTO"/>
    <property type="match status" value="1"/>
</dbReference>
<evidence type="ECO:0000313" key="8">
    <source>
        <dbReference type="EMBL" id="TDD65692.1"/>
    </source>
</evidence>
<proteinExistence type="inferred from homology"/>
<dbReference type="Pfam" id="PF08281">
    <property type="entry name" value="Sigma70_r4_2"/>
    <property type="match status" value="1"/>
</dbReference>
<evidence type="ECO:0000256" key="5">
    <source>
        <dbReference type="ARBA" id="ARBA00023163"/>
    </source>
</evidence>
<evidence type="ECO:0000313" key="9">
    <source>
        <dbReference type="Proteomes" id="UP000295217"/>
    </source>
</evidence>
<dbReference type="InterPro" id="IPR014284">
    <property type="entry name" value="RNA_pol_sigma-70_dom"/>
</dbReference>
<dbReference type="InterPro" id="IPR013249">
    <property type="entry name" value="RNA_pol_sigma70_r4_t2"/>
</dbReference>
<keyword evidence="5" id="KW-0804">Transcription</keyword>
<name>A0A4R5A7U2_9ACTN</name>
<keyword evidence="4" id="KW-0238">DNA-binding</keyword>
<protein>
    <submittedName>
        <fullName evidence="8">SigE family RNA polymerase sigma factor</fullName>
    </submittedName>
</protein>
<dbReference type="AlphaFoldDB" id="A0A4R5A7U2"/>
<keyword evidence="9" id="KW-1185">Reference proteome</keyword>
<evidence type="ECO:0000256" key="1">
    <source>
        <dbReference type="ARBA" id="ARBA00010641"/>
    </source>
</evidence>
<dbReference type="InterPro" id="IPR014325">
    <property type="entry name" value="RNA_pol_sigma-E_actinobac"/>
</dbReference>
<dbReference type="GO" id="GO:0016987">
    <property type="term" value="F:sigma factor activity"/>
    <property type="evidence" value="ECO:0007669"/>
    <property type="project" value="UniProtKB-KW"/>
</dbReference>
<comment type="similarity">
    <text evidence="1">Belongs to the sigma-70 factor family. ECF subfamily.</text>
</comment>
<evidence type="ECO:0000256" key="4">
    <source>
        <dbReference type="ARBA" id="ARBA00023125"/>
    </source>
</evidence>
<evidence type="ECO:0000256" key="2">
    <source>
        <dbReference type="ARBA" id="ARBA00023015"/>
    </source>
</evidence>
<dbReference type="PANTHER" id="PTHR43133:SF50">
    <property type="entry name" value="ECF RNA POLYMERASE SIGMA FACTOR SIGM"/>
    <property type="match status" value="1"/>
</dbReference>
<dbReference type="SUPFAM" id="SSF88946">
    <property type="entry name" value="Sigma2 domain of RNA polymerase sigma factors"/>
    <property type="match status" value="1"/>
</dbReference>
<dbReference type="NCBIfam" id="TIGR02983">
    <property type="entry name" value="SigE-fam_strep"/>
    <property type="match status" value="1"/>
</dbReference>